<evidence type="ECO:0000313" key="5">
    <source>
        <dbReference type="EMBL" id="MDI1437692.1"/>
    </source>
</evidence>
<dbReference type="PANTHER" id="PTHR30050:SF4">
    <property type="entry name" value="ATP-BINDING PROTEIN RV3427C IN INSERTION SEQUENCE-RELATED"/>
    <property type="match status" value="1"/>
</dbReference>
<dbReference type="PANTHER" id="PTHR30050">
    <property type="entry name" value="CHROMOSOMAL REPLICATION INITIATOR PROTEIN DNAA"/>
    <property type="match status" value="1"/>
</dbReference>
<evidence type="ECO:0000256" key="1">
    <source>
        <dbReference type="ARBA" id="ARBA00008059"/>
    </source>
</evidence>
<dbReference type="InterPro" id="IPR047661">
    <property type="entry name" value="IstB"/>
</dbReference>
<dbReference type="InterPro" id="IPR027417">
    <property type="entry name" value="P-loop_NTPase"/>
</dbReference>
<dbReference type="Proteomes" id="UP001160301">
    <property type="component" value="Unassembled WGS sequence"/>
</dbReference>
<gene>
    <name evidence="5" type="primary">istB</name>
    <name evidence="5" type="ORF">QHF89_49750</name>
</gene>
<evidence type="ECO:0000313" key="6">
    <source>
        <dbReference type="Proteomes" id="UP001160301"/>
    </source>
</evidence>
<dbReference type="EMBL" id="JARZHI010000160">
    <property type="protein sequence ID" value="MDI1437692.1"/>
    <property type="molecule type" value="Genomic_DNA"/>
</dbReference>
<dbReference type="NCBIfam" id="NF038214">
    <property type="entry name" value="IS21_help_AAA"/>
    <property type="match status" value="1"/>
</dbReference>
<evidence type="ECO:0000259" key="4">
    <source>
        <dbReference type="SMART" id="SM00382"/>
    </source>
</evidence>
<dbReference type="Gene3D" id="3.40.50.300">
    <property type="entry name" value="P-loop containing nucleotide triphosphate hydrolases"/>
    <property type="match status" value="1"/>
</dbReference>
<evidence type="ECO:0000256" key="2">
    <source>
        <dbReference type="ARBA" id="ARBA00022741"/>
    </source>
</evidence>
<name>A0ABT6PAQ6_9BACT</name>
<accession>A0ABT6PAQ6</accession>
<dbReference type="CDD" id="cd00009">
    <property type="entry name" value="AAA"/>
    <property type="match status" value="1"/>
</dbReference>
<comment type="caution">
    <text evidence="5">The sequence shown here is derived from an EMBL/GenBank/DDBJ whole genome shotgun (WGS) entry which is preliminary data.</text>
</comment>
<evidence type="ECO:0000256" key="3">
    <source>
        <dbReference type="ARBA" id="ARBA00022840"/>
    </source>
</evidence>
<dbReference type="SUPFAM" id="SSF52540">
    <property type="entry name" value="P-loop containing nucleoside triphosphate hydrolases"/>
    <property type="match status" value="1"/>
</dbReference>
<feature type="domain" description="AAA+ ATPase" evidence="4">
    <location>
        <begin position="99"/>
        <end position="230"/>
    </location>
</feature>
<keyword evidence="2" id="KW-0547">Nucleotide-binding</keyword>
<dbReference type="PIRSF" id="PIRSF003073">
    <property type="entry name" value="DNAC_TnpB_IstB"/>
    <property type="match status" value="1"/>
</dbReference>
<dbReference type="InterPro" id="IPR002611">
    <property type="entry name" value="IstB_ATP-bd"/>
</dbReference>
<comment type="similarity">
    <text evidence="1">Belongs to the IS21/IS1162 putative ATP-binding protein family.</text>
</comment>
<sequence>MLNEPTTEKLRALRLDGLLAAWAQQQKDPNVSALGFDERLGMLIDAEWIGRENKRISRSLKEAKLRITDACIEGIEYPAKRELDKAVIRQLQTCRWVEEHQSVLITGATGTGKSYIACALANQACRKGFRAIYRRAPRLFDELKIARADGTYRAVLSRLARVDVLVLDDFGVAAIADQNRNDLLEVLEDRYGLRSTIVTSQLPTSSWHDYLIDPTLADAICDRLVNNAHRIALKGPSRRRPETNHQEP</sequence>
<keyword evidence="6" id="KW-1185">Reference proteome</keyword>
<dbReference type="InterPro" id="IPR028350">
    <property type="entry name" value="DNAC/IstB-like"/>
</dbReference>
<keyword evidence="3" id="KW-0067">ATP-binding</keyword>
<dbReference type="SMART" id="SM00382">
    <property type="entry name" value="AAA"/>
    <property type="match status" value="1"/>
</dbReference>
<organism evidence="5 6">
    <name type="scientific">Polyangium sorediatum</name>
    <dbReference type="NCBI Taxonomy" id="889274"/>
    <lineage>
        <taxon>Bacteria</taxon>
        <taxon>Pseudomonadati</taxon>
        <taxon>Myxococcota</taxon>
        <taxon>Polyangia</taxon>
        <taxon>Polyangiales</taxon>
        <taxon>Polyangiaceae</taxon>
        <taxon>Polyangium</taxon>
    </lineage>
</organism>
<proteinExistence type="inferred from homology"/>
<reference evidence="5 6" key="1">
    <citation type="submission" date="2023-04" db="EMBL/GenBank/DDBJ databases">
        <title>The genome sequence of Polyangium sorediatum DSM14670.</title>
        <authorList>
            <person name="Zhang X."/>
        </authorList>
    </citation>
    <scope>NUCLEOTIDE SEQUENCE [LARGE SCALE GENOMIC DNA]</scope>
    <source>
        <strain evidence="5 6">DSM 14670</strain>
    </source>
</reference>
<dbReference type="Pfam" id="PF01695">
    <property type="entry name" value="IstB_IS21"/>
    <property type="match status" value="1"/>
</dbReference>
<dbReference type="InterPro" id="IPR003593">
    <property type="entry name" value="AAA+_ATPase"/>
</dbReference>
<protein>
    <submittedName>
        <fullName evidence="5">IS21-like element helper ATPase IstB</fullName>
    </submittedName>
</protein>
<dbReference type="RefSeq" id="WP_136973414.1">
    <property type="nucleotide sequence ID" value="NZ_JARZHI010000160.1"/>
</dbReference>